<dbReference type="EMBL" id="KN418787">
    <property type="protein sequence ID" value="KHG21512.1"/>
    <property type="molecule type" value="Genomic_DNA"/>
</dbReference>
<organism evidence="1 2">
    <name type="scientific">Gossypium arboreum</name>
    <name type="common">Tree cotton</name>
    <name type="synonym">Gossypium nanking</name>
    <dbReference type="NCBI Taxonomy" id="29729"/>
    <lineage>
        <taxon>Eukaryota</taxon>
        <taxon>Viridiplantae</taxon>
        <taxon>Streptophyta</taxon>
        <taxon>Embryophyta</taxon>
        <taxon>Tracheophyta</taxon>
        <taxon>Spermatophyta</taxon>
        <taxon>Magnoliopsida</taxon>
        <taxon>eudicotyledons</taxon>
        <taxon>Gunneridae</taxon>
        <taxon>Pentapetalae</taxon>
        <taxon>rosids</taxon>
        <taxon>malvids</taxon>
        <taxon>Malvales</taxon>
        <taxon>Malvaceae</taxon>
        <taxon>Malvoideae</taxon>
        <taxon>Gossypium</taxon>
    </lineage>
</organism>
<accession>A0A0B0P9C9</accession>
<protein>
    <submittedName>
        <fullName evidence="1">Uncharacterized protein</fullName>
    </submittedName>
</protein>
<evidence type="ECO:0000313" key="2">
    <source>
        <dbReference type="Proteomes" id="UP000032142"/>
    </source>
</evidence>
<gene>
    <name evidence="1" type="ORF">F383_03718</name>
</gene>
<proteinExistence type="predicted"/>
<reference evidence="2" key="1">
    <citation type="submission" date="2014-09" db="EMBL/GenBank/DDBJ databases">
        <authorList>
            <person name="Mudge J."/>
            <person name="Ramaraj T."/>
            <person name="Lindquist I.E."/>
            <person name="Bharti A.K."/>
            <person name="Sundararajan A."/>
            <person name="Cameron C.T."/>
            <person name="Woodward J.E."/>
            <person name="May G.D."/>
            <person name="Brubaker C."/>
            <person name="Broadhvest J."/>
            <person name="Wilkins T.A."/>
        </authorList>
    </citation>
    <scope>NUCLEOTIDE SEQUENCE</scope>
    <source>
        <strain evidence="2">cv. AKA8401</strain>
    </source>
</reference>
<dbReference type="AlphaFoldDB" id="A0A0B0P9C9"/>
<name>A0A0B0P9C9_GOSAR</name>
<evidence type="ECO:0000313" key="1">
    <source>
        <dbReference type="EMBL" id="KHG21512.1"/>
    </source>
</evidence>
<sequence length="30" mass="3263">MPIGYSASYTGLTCDKAMIVCIHSLVNDCR</sequence>
<keyword evidence="2" id="KW-1185">Reference proteome</keyword>
<dbReference type="Proteomes" id="UP000032142">
    <property type="component" value="Unassembled WGS sequence"/>
</dbReference>